<reference evidence="3" key="1">
    <citation type="submission" date="2017-02" db="EMBL/GenBank/DDBJ databases">
        <authorList>
            <person name="Tetz G."/>
            <person name="Tetz V."/>
        </authorList>
    </citation>
    <scope>NUCLEOTIDE SEQUENCE [LARGE SCALE GENOMIC DNA]</scope>
    <source>
        <strain evidence="3">VT16-26</strain>
    </source>
</reference>
<dbReference type="RefSeq" id="WP_068944903.1">
    <property type="nucleotide sequence ID" value="NZ_MVAG01000147.1"/>
</dbReference>
<gene>
    <name evidence="2" type="ORF">B0E34_18425</name>
</gene>
<dbReference type="Proteomes" id="UP000196355">
    <property type="component" value="Unassembled WGS sequence"/>
</dbReference>
<name>A0A202BTG7_9FLAO</name>
<dbReference type="AlphaFoldDB" id="A0A202BTG7"/>
<sequence length="136" mass="16160">MSTDNRNNNFKKPDVDEDYLMNIISGDEPVVPPQNNQQVDEIKEIKAKPKEKTRSSSSKKADYEETFLVNRFPSGRSGKVVYIRPEYHERLLRIVQLTREEKTTLYSYIDNILEHHFREFGDDITDYFNERFKPII</sequence>
<evidence type="ECO:0000313" key="3">
    <source>
        <dbReference type="Proteomes" id="UP000196355"/>
    </source>
</evidence>
<feature type="compositionally biased region" description="Basic and acidic residues" evidence="1">
    <location>
        <begin position="40"/>
        <end position="60"/>
    </location>
</feature>
<protein>
    <submittedName>
        <fullName evidence="2">Conjugal transfer protein TraB</fullName>
    </submittedName>
</protein>
<dbReference type="InterPro" id="IPR021823">
    <property type="entry name" value="DUF3408"/>
</dbReference>
<evidence type="ECO:0000313" key="2">
    <source>
        <dbReference type="EMBL" id="OVE54793.1"/>
    </source>
</evidence>
<accession>A0A202BTG7</accession>
<proteinExistence type="predicted"/>
<organism evidence="2 3">
    <name type="scientific">Chryseobacterium mucoviscidosis</name>
    <dbReference type="NCBI Taxonomy" id="1945581"/>
    <lineage>
        <taxon>Bacteria</taxon>
        <taxon>Pseudomonadati</taxon>
        <taxon>Bacteroidota</taxon>
        <taxon>Flavobacteriia</taxon>
        <taxon>Flavobacteriales</taxon>
        <taxon>Weeksellaceae</taxon>
        <taxon>Chryseobacterium group</taxon>
        <taxon>Chryseobacterium</taxon>
    </lineage>
</organism>
<dbReference type="Pfam" id="PF11888">
    <property type="entry name" value="DUF3408"/>
    <property type="match status" value="1"/>
</dbReference>
<keyword evidence="3" id="KW-1185">Reference proteome</keyword>
<feature type="region of interest" description="Disordered" evidence="1">
    <location>
        <begin position="24"/>
        <end position="60"/>
    </location>
</feature>
<dbReference type="EMBL" id="MVAG01000147">
    <property type="protein sequence ID" value="OVE54793.1"/>
    <property type="molecule type" value="Genomic_DNA"/>
</dbReference>
<evidence type="ECO:0000256" key="1">
    <source>
        <dbReference type="SAM" id="MobiDB-lite"/>
    </source>
</evidence>
<comment type="caution">
    <text evidence="2">The sequence shown here is derived from an EMBL/GenBank/DDBJ whole genome shotgun (WGS) entry which is preliminary data.</text>
</comment>